<feature type="transmembrane region" description="Helical" evidence="2">
    <location>
        <begin position="153"/>
        <end position="174"/>
    </location>
</feature>
<sequence length="232" mass="24929">MSEIDPWALPQPGPVSGPVSGPVDTAGIPQQHPAYAYPVASYPLAGPLKPLSLIPAIIVMTLGALYVIASIAEIFVINSQLSLINTFNADIAGGTVPDNAVAQAQASDSHINTGSWIATGIYFAALISIIVWERQLKSQLGSLGARRAVFAKAGYTYFRATWVLSFALGLFLTSQSNNNDINSLQDVTNHDHELMLYFGLRALLGAALIFFAYRLMKMSQEGIHRLLAAAQR</sequence>
<dbReference type="Proteomes" id="UP000675781">
    <property type="component" value="Unassembled WGS sequence"/>
</dbReference>
<proteinExistence type="predicted"/>
<protein>
    <submittedName>
        <fullName evidence="3">Uncharacterized protein</fullName>
    </submittedName>
</protein>
<accession>A0A941EWF0</accession>
<feature type="region of interest" description="Disordered" evidence="1">
    <location>
        <begin position="1"/>
        <end position="20"/>
    </location>
</feature>
<reference evidence="3" key="1">
    <citation type="submission" date="2021-04" db="EMBL/GenBank/DDBJ databases">
        <title>Genome based classification of Actinospica acidithermotolerans sp. nov., an actinobacterium isolated from an Indonesian hot spring.</title>
        <authorList>
            <person name="Kusuma A.B."/>
            <person name="Putra K.E."/>
            <person name="Nafisah S."/>
            <person name="Loh J."/>
            <person name="Nouioui I."/>
            <person name="Goodfellow M."/>
        </authorList>
    </citation>
    <scope>NUCLEOTIDE SEQUENCE</scope>
    <source>
        <strain evidence="3">CSCA 57</strain>
    </source>
</reference>
<keyword evidence="4" id="KW-1185">Reference proteome</keyword>
<comment type="caution">
    <text evidence="3">The sequence shown here is derived from an EMBL/GenBank/DDBJ whole genome shotgun (WGS) entry which is preliminary data.</text>
</comment>
<dbReference type="AlphaFoldDB" id="A0A941EWF0"/>
<name>A0A941EWF0_9ACTN</name>
<keyword evidence="2" id="KW-0812">Transmembrane</keyword>
<dbReference type="EMBL" id="JAGSOG010000300">
    <property type="protein sequence ID" value="MBR7838538.1"/>
    <property type="molecule type" value="Genomic_DNA"/>
</dbReference>
<evidence type="ECO:0000313" key="4">
    <source>
        <dbReference type="Proteomes" id="UP000675781"/>
    </source>
</evidence>
<feature type="transmembrane region" description="Helical" evidence="2">
    <location>
        <begin position="194"/>
        <end position="216"/>
    </location>
</feature>
<organism evidence="3 4">
    <name type="scientific">Actinospica durhamensis</name>
    <dbReference type="NCBI Taxonomy" id="1508375"/>
    <lineage>
        <taxon>Bacteria</taxon>
        <taxon>Bacillati</taxon>
        <taxon>Actinomycetota</taxon>
        <taxon>Actinomycetes</taxon>
        <taxon>Catenulisporales</taxon>
        <taxon>Actinospicaceae</taxon>
        <taxon>Actinospica</taxon>
    </lineage>
</organism>
<feature type="transmembrane region" description="Helical" evidence="2">
    <location>
        <begin position="53"/>
        <end position="77"/>
    </location>
</feature>
<keyword evidence="2" id="KW-0472">Membrane</keyword>
<keyword evidence="2" id="KW-1133">Transmembrane helix</keyword>
<gene>
    <name evidence="3" type="ORF">KDL01_35050</name>
</gene>
<dbReference type="RefSeq" id="WP_212532994.1">
    <property type="nucleotide sequence ID" value="NZ_JAGSOG010000300.1"/>
</dbReference>
<evidence type="ECO:0000313" key="3">
    <source>
        <dbReference type="EMBL" id="MBR7838538.1"/>
    </source>
</evidence>
<evidence type="ECO:0000256" key="1">
    <source>
        <dbReference type="SAM" id="MobiDB-lite"/>
    </source>
</evidence>
<evidence type="ECO:0000256" key="2">
    <source>
        <dbReference type="SAM" id="Phobius"/>
    </source>
</evidence>